<evidence type="ECO:0000256" key="13">
    <source>
        <dbReference type="SAM" id="Phobius"/>
    </source>
</evidence>
<evidence type="ECO:0000256" key="9">
    <source>
        <dbReference type="ARBA" id="ARBA00046271"/>
    </source>
</evidence>
<dbReference type="GO" id="GO:0005778">
    <property type="term" value="C:peroxisomal membrane"/>
    <property type="evidence" value="ECO:0000318"/>
    <property type="project" value="GO_Central"/>
</dbReference>
<reference evidence="16" key="1">
    <citation type="journal article" date="2002" name="Science">
        <title>The draft genome of Ciona intestinalis: insights into chordate and vertebrate origins.</title>
        <authorList>
            <person name="Dehal P."/>
            <person name="Satou Y."/>
            <person name="Campbell R.K."/>
            <person name="Chapman J."/>
            <person name="Degnan B."/>
            <person name="De Tomaso A."/>
            <person name="Davidson B."/>
            <person name="Di Gregorio A."/>
            <person name="Gelpke M."/>
            <person name="Goodstein D.M."/>
            <person name="Harafuji N."/>
            <person name="Hastings K.E."/>
            <person name="Ho I."/>
            <person name="Hotta K."/>
            <person name="Huang W."/>
            <person name="Kawashima T."/>
            <person name="Lemaire P."/>
            <person name="Martinez D."/>
            <person name="Meinertzhagen I.A."/>
            <person name="Necula S."/>
            <person name="Nonaka M."/>
            <person name="Putnam N."/>
            <person name="Rash S."/>
            <person name="Saiga H."/>
            <person name="Satake M."/>
            <person name="Terry A."/>
            <person name="Yamada L."/>
            <person name="Wang H.G."/>
            <person name="Awazu S."/>
            <person name="Azumi K."/>
            <person name="Boore J."/>
            <person name="Branno M."/>
            <person name="Chin-Bow S."/>
            <person name="DeSantis R."/>
            <person name="Doyle S."/>
            <person name="Francino P."/>
            <person name="Keys D.N."/>
            <person name="Haga S."/>
            <person name="Hayashi H."/>
            <person name="Hino K."/>
            <person name="Imai K.S."/>
            <person name="Inaba K."/>
            <person name="Kano S."/>
            <person name="Kobayashi K."/>
            <person name="Kobayashi M."/>
            <person name="Lee B.I."/>
            <person name="Makabe K.W."/>
            <person name="Manohar C."/>
            <person name="Matassi G."/>
            <person name="Medina M."/>
            <person name="Mochizuki Y."/>
            <person name="Mount S."/>
            <person name="Morishita T."/>
            <person name="Miura S."/>
            <person name="Nakayama A."/>
            <person name="Nishizaka S."/>
            <person name="Nomoto H."/>
            <person name="Ohta F."/>
            <person name="Oishi K."/>
            <person name="Rigoutsos I."/>
            <person name="Sano M."/>
            <person name="Sasaki A."/>
            <person name="Sasakura Y."/>
            <person name="Shoguchi E."/>
            <person name="Shin-i T."/>
            <person name="Spagnuolo A."/>
            <person name="Stainier D."/>
            <person name="Suzuki M.M."/>
            <person name="Tassy O."/>
            <person name="Takatori N."/>
            <person name="Tokuoka M."/>
            <person name="Yagi K."/>
            <person name="Yoshizaki F."/>
            <person name="Wada S."/>
            <person name="Zhang C."/>
            <person name="Hyatt P.D."/>
            <person name="Larimer F."/>
            <person name="Detter C."/>
            <person name="Doggett N."/>
            <person name="Glavina T."/>
            <person name="Hawkins T."/>
            <person name="Richardson P."/>
            <person name="Lucas S."/>
            <person name="Kohara Y."/>
            <person name="Levine M."/>
            <person name="Satoh N."/>
            <person name="Rokhsar D.S."/>
        </authorList>
    </citation>
    <scope>NUCLEOTIDE SEQUENCE [LARGE SCALE GENOMIC DNA]</scope>
</reference>
<dbReference type="InParanoid" id="A0A1W3JD12"/>
<organism evidence="15 16">
    <name type="scientific">Ciona intestinalis</name>
    <name type="common">Transparent sea squirt</name>
    <name type="synonym">Ascidia intestinalis</name>
    <dbReference type="NCBI Taxonomy" id="7719"/>
    <lineage>
        <taxon>Eukaryota</taxon>
        <taxon>Metazoa</taxon>
        <taxon>Chordata</taxon>
        <taxon>Tunicata</taxon>
        <taxon>Ascidiacea</taxon>
        <taxon>Phlebobranchia</taxon>
        <taxon>Cionidae</taxon>
        <taxon>Ciona</taxon>
    </lineage>
</organism>
<feature type="transmembrane region" description="Helical" evidence="13">
    <location>
        <begin position="95"/>
        <end position="116"/>
    </location>
</feature>
<keyword evidence="6 10" id="KW-0576">Peroxisome</keyword>
<evidence type="ECO:0000256" key="8">
    <source>
        <dbReference type="ARBA" id="ARBA00029691"/>
    </source>
</evidence>
<sequence>MASQNGGIPENVPELGPAAPRESLISTAVKFLQNPQTQSSPLDQKKKFLVSKGLTENEIEIAVSRSNISSQPIPITQLTQVNAVPPKPVSAWKNIQAYSSMAIVIGGFVYAFFTIYKKYIEPLFMKHRGEQRDQMVELEMGVKELNTEVTRNLKSLEGVIAEIRDEVKEHAQVMQRVSTQLTVMKNENGNNGNDATIRDLQAQISSLKGLLLNTKQFPAAPVIPSWQIPSNSKPQQDVRSHVENGLMSGQPSNGRVDELESHETNHVNDEESSLELNQSRTVDHKPDDVNLQVDGISHTSLYNNYKTPNSSISSEMAQDKESELD</sequence>
<dbReference type="OMA" id="YRFYKEV"/>
<dbReference type="GO" id="GO:0016560">
    <property type="term" value="P:protein import into peroxisome matrix, docking"/>
    <property type="evidence" value="ECO:0000318"/>
    <property type="project" value="GO_Central"/>
</dbReference>
<dbReference type="RefSeq" id="XP_002121505.1">
    <property type="nucleotide sequence ID" value="XM_002121469.5"/>
</dbReference>
<dbReference type="STRING" id="7719.ENSCINP00000006032"/>
<dbReference type="FunCoup" id="A0A1W3JD12">
    <property type="interactions" value="55"/>
</dbReference>
<dbReference type="InterPro" id="IPR006785">
    <property type="entry name" value="Pex14_N"/>
</dbReference>
<reference evidence="15" key="4">
    <citation type="submission" date="2025-09" db="UniProtKB">
        <authorList>
            <consortium name="Ensembl"/>
        </authorList>
    </citation>
    <scope>IDENTIFICATION</scope>
</reference>
<evidence type="ECO:0000313" key="16">
    <source>
        <dbReference type="Proteomes" id="UP000008144"/>
    </source>
</evidence>
<dbReference type="RefSeq" id="XP_009858920.1">
    <property type="nucleotide sequence ID" value="XM_009860618.3"/>
</dbReference>
<dbReference type="PANTHER" id="PTHR23058:SF0">
    <property type="entry name" value="PEROXISOMAL MEMBRANE PROTEIN PEX14"/>
    <property type="match status" value="1"/>
</dbReference>
<evidence type="ECO:0000256" key="2">
    <source>
        <dbReference type="ARBA" id="ARBA00022448"/>
    </source>
</evidence>
<comment type="similarity">
    <text evidence="1 10">Belongs to the peroxin-14 family.</text>
</comment>
<dbReference type="AlphaFoldDB" id="A0A1W3JD12"/>
<evidence type="ECO:0000256" key="3">
    <source>
        <dbReference type="ARBA" id="ARBA00022927"/>
    </source>
</evidence>
<dbReference type="PANTHER" id="PTHR23058">
    <property type="entry name" value="PEROXISOMAL MEMBRANE PROTEIN PEX14"/>
    <property type="match status" value="1"/>
</dbReference>
<evidence type="ECO:0000256" key="10">
    <source>
        <dbReference type="RuleBase" id="RU367032"/>
    </source>
</evidence>
<comment type="subcellular location">
    <subcellularLocation>
        <location evidence="9 10">Peroxisome membrane</location>
    </subcellularLocation>
</comment>
<feature type="domain" description="Peroxisome membrane anchor protein Pex14p N-terminal" evidence="14">
    <location>
        <begin position="21"/>
        <end position="62"/>
    </location>
</feature>
<dbReference type="Gene3D" id="1.10.10.10">
    <property type="entry name" value="Winged helix-like DNA-binding domain superfamily/Winged helix DNA-binding domain"/>
    <property type="match status" value="1"/>
</dbReference>
<keyword evidence="3 10" id="KW-0653">Protein transport</keyword>
<evidence type="ECO:0000256" key="6">
    <source>
        <dbReference type="ARBA" id="ARBA00023140"/>
    </source>
</evidence>
<dbReference type="Pfam" id="PF04695">
    <property type="entry name" value="Pex14_N"/>
    <property type="match status" value="1"/>
</dbReference>
<evidence type="ECO:0000259" key="14">
    <source>
        <dbReference type="Pfam" id="PF04695"/>
    </source>
</evidence>
<feature type="region of interest" description="Disordered" evidence="12">
    <location>
        <begin position="225"/>
        <end position="325"/>
    </location>
</feature>
<dbReference type="InterPro" id="IPR025655">
    <property type="entry name" value="PEX14"/>
</dbReference>
<feature type="coiled-coil region" evidence="11">
    <location>
        <begin position="146"/>
        <end position="180"/>
    </location>
</feature>
<reference evidence="15" key="3">
    <citation type="submission" date="2025-08" db="UniProtKB">
        <authorList>
            <consortium name="Ensembl"/>
        </authorList>
    </citation>
    <scope>IDENTIFICATION</scope>
</reference>
<evidence type="ECO:0000256" key="11">
    <source>
        <dbReference type="SAM" id="Coils"/>
    </source>
</evidence>
<accession>F6R4A6</accession>
<keyword evidence="5 10" id="KW-0472">Membrane</keyword>
<feature type="compositionally biased region" description="Basic and acidic residues" evidence="12">
    <location>
        <begin position="255"/>
        <end position="269"/>
    </location>
</feature>
<dbReference type="GO" id="GO:0005102">
    <property type="term" value="F:signaling receptor binding"/>
    <property type="evidence" value="ECO:0000318"/>
    <property type="project" value="GO_Central"/>
</dbReference>
<evidence type="ECO:0000313" key="15">
    <source>
        <dbReference type="Ensembl" id="ENSCINP00000006032.3"/>
    </source>
</evidence>
<keyword evidence="16" id="KW-1185">Reference proteome</keyword>
<dbReference type="Proteomes" id="UP000008144">
    <property type="component" value="Chromosome 7"/>
</dbReference>
<keyword evidence="11" id="KW-0175">Coiled coil</keyword>
<evidence type="ECO:0000256" key="1">
    <source>
        <dbReference type="ARBA" id="ARBA00005443"/>
    </source>
</evidence>
<reference evidence="15" key="2">
    <citation type="journal article" date="2008" name="Genome Biol.">
        <title>Improved genome assembly and evidence-based global gene model set for the chordate Ciona intestinalis: new insight into intron and operon populations.</title>
        <authorList>
            <person name="Satou Y."/>
            <person name="Mineta K."/>
            <person name="Ogasawara M."/>
            <person name="Sasakura Y."/>
            <person name="Shoguchi E."/>
            <person name="Ueno K."/>
            <person name="Yamada L."/>
            <person name="Matsumoto J."/>
            <person name="Wasserscheid J."/>
            <person name="Dewar K."/>
            <person name="Wiley G.B."/>
            <person name="Macmil S.L."/>
            <person name="Roe B.A."/>
            <person name="Zeller R.W."/>
            <person name="Hastings K.E."/>
            <person name="Lemaire P."/>
            <person name="Lindquist E."/>
            <person name="Endo T."/>
            <person name="Hotta K."/>
            <person name="Inaba K."/>
        </authorList>
    </citation>
    <scope>NUCLEOTIDE SEQUENCE [LARGE SCALE GENOMIC DNA]</scope>
    <source>
        <strain evidence="15">wild type</strain>
    </source>
</reference>
<keyword evidence="2 10" id="KW-0813">Transport</keyword>
<evidence type="ECO:0000256" key="5">
    <source>
        <dbReference type="ARBA" id="ARBA00023136"/>
    </source>
</evidence>
<comment type="function">
    <text evidence="10">Component of the PEX13-PEX14 docking complex, a translocon channel that specifically mediates the import of peroxisomal cargo proteins bound to PEX5 receptor. The PEX13-PEX14 docking complex forms a large import pore which can be opened to a diameter of about 9 nm. Mechanistically, PEX5 receptor along with cargo proteins associates with the PEX14 subunit of the PEX13-PEX14 docking complex in the cytosol, leading to the insertion of the receptor into the organelle membrane with the concomitant translocation of the cargo into the peroxisome matrix.</text>
</comment>
<dbReference type="GeneID" id="100180448"/>
<dbReference type="EMBL" id="EAAA01002327">
    <property type="status" value="NOT_ANNOTATED_CDS"/>
    <property type="molecule type" value="Genomic_DNA"/>
</dbReference>
<evidence type="ECO:0000256" key="7">
    <source>
        <dbReference type="ARBA" id="ARBA00029502"/>
    </source>
</evidence>
<feature type="compositionally biased region" description="Polar residues" evidence="12">
    <location>
        <begin position="297"/>
        <end position="316"/>
    </location>
</feature>
<dbReference type="KEGG" id="cin:100180448"/>
<name>A0A1W3JD12_CIOIN</name>
<protein>
    <recommendedName>
        <fullName evidence="7 10">Peroxisomal membrane protein PEX14</fullName>
    </recommendedName>
    <alternativeName>
        <fullName evidence="8 10">Peroxin-14</fullName>
    </alternativeName>
</protein>
<dbReference type="GeneTree" id="ENSGT00390000015047"/>
<dbReference type="OrthoDB" id="441517at2759"/>
<keyword evidence="13" id="KW-1133">Transmembrane helix</keyword>
<keyword evidence="4" id="KW-0811">Translocation</keyword>
<proteinExistence type="inferred from homology"/>
<evidence type="ECO:0000256" key="12">
    <source>
        <dbReference type="SAM" id="MobiDB-lite"/>
    </source>
</evidence>
<dbReference type="eggNOG" id="KOG2629">
    <property type="taxonomic scope" value="Eukaryota"/>
</dbReference>
<gene>
    <name evidence="15" type="primary">LOC100180448</name>
</gene>
<keyword evidence="13" id="KW-0812">Transmembrane</keyword>
<dbReference type="GO" id="GO:1990429">
    <property type="term" value="C:peroxisomal importomer complex"/>
    <property type="evidence" value="ECO:0000318"/>
    <property type="project" value="GO_Central"/>
</dbReference>
<evidence type="ECO:0000256" key="4">
    <source>
        <dbReference type="ARBA" id="ARBA00023010"/>
    </source>
</evidence>
<dbReference type="Ensembl" id="ENSCINT00000006032.3">
    <property type="protein sequence ID" value="ENSCINP00000006032.3"/>
    <property type="gene ID" value="ENSCING00000002956.3"/>
</dbReference>
<accession>A0A1W3JD12</accession>
<dbReference type="InterPro" id="IPR036388">
    <property type="entry name" value="WH-like_DNA-bd_sf"/>
</dbReference>